<dbReference type="EMBL" id="LT598490">
    <property type="protein sequence ID" value="SCW02784.1"/>
    <property type="molecule type" value="Genomic_DNA"/>
</dbReference>
<proteinExistence type="predicted"/>
<name>A0A1G4MFU0_LACFM</name>
<dbReference type="InterPro" id="IPR029178">
    <property type="entry name" value="Ecm11_C"/>
</dbReference>
<organism evidence="3 4">
    <name type="scientific">Lachancea fermentati</name>
    <name type="common">Zygosaccharomyces fermentati</name>
    <dbReference type="NCBI Taxonomy" id="4955"/>
    <lineage>
        <taxon>Eukaryota</taxon>
        <taxon>Fungi</taxon>
        <taxon>Dikarya</taxon>
        <taxon>Ascomycota</taxon>
        <taxon>Saccharomycotina</taxon>
        <taxon>Saccharomycetes</taxon>
        <taxon>Saccharomycetales</taxon>
        <taxon>Saccharomycetaceae</taxon>
        <taxon>Lachancea</taxon>
    </lineage>
</organism>
<feature type="region of interest" description="Disordered" evidence="1">
    <location>
        <begin position="99"/>
        <end position="127"/>
    </location>
</feature>
<keyword evidence="4" id="KW-1185">Reference proteome</keyword>
<protein>
    <submittedName>
        <fullName evidence="3">LAFE_0F14202g1_1</fullName>
    </submittedName>
</protein>
<dbReference type="Pfam" id="PF15463">
    <property type="entry name" value="ECM11"/>
    <property type="match status" value="1"/>
</dbReference>
<accession>A0A1G4MFU0</accession>
<feature type="region of interest" description="Disordered" evidence="1">
    <location>
        <begin position="1"/>
        <end position="55"/>
    </location>
</feature>
<evidence type="ECO:0000313" key="3">
    <source>
        <dbReference type="EMBL" id="SCW02784.1"/>
    </source>
</evidence>
<feature type="domain" description="Extracellular mutant protein 11 C-terminal" evidence="2">
    <location>
        <begin position="162"/>
        <end position="279"/>
    </location>
</feature>
<dbReference type="Proteomes" id="UP000190831">
    <property type="component" value="Chromosome F"/>
</dbReference>
<feature type="compositionally biased region" description="Polar residues" evidence="1">
    <location>
        <begin position="42"/>
        <end position="54"/>
    </location>
</feature>
<evidence type="ECO:0000256" key="1">
    <source>
        <dbReference type="SAM" id="MobiDB-lite"/>
    </source>
</evidence>
<feature type="compositionally biased region" description="Basic and acidic residues" evidence="1">
    <location>
        <begin position="20"/>
        <end position="41"/>
    </location>
</feature>
<evidence type="ECO:0000313" key="4">
    <source>
        <dbReference type="Proteomes" id="UP000190831"/>
    </source>
</evidence>
<reference evidence="4" key="1">
    <citation type="submission" date="2016-03" db="EMBL/GenBank/DDBJ databases">
        <authorList>
            <person name="Devillers H."/>
        </authorList>
    </citation>
    <scope>NUCLEOTIDE SEQUENCE [LARGE SCALE GENOMIC DNA]</scope>
</reference>
<dbReference type="OMA" id="HISIMGR"/>
<evidence type="ECO:0000259" key="2">
    <source>
        <dbReference type="Pfam" id="PF15463"/>
    </source>
</evidence>
<gene>
    <name evidence="3" type="ORF">LAFE_0F14202G</name>
</gene>
<dbReference type="OrthoDB" id="4056678at2759"/>
<sequence>MIKREPGAGSLFPADQLKTNGEKVSRAEPKCDSRPPLKEKTTNTNVTQKSSTAGIEQKRKLVSKIVLPIDKQAEISASRPPTQGNCLVKSEQSVLSFQSLKRSPSLSKEDALEEIAPPGKRPNTEQKQPLLSDSIRNVVSIDHSFGESNTSQMLLLKSTAPLNPGPYDVVANALHEADIRKETASYYQEVFKDVKDEAEQKACINFAKMDLQQWISLGQSLQEEHISIMGRFIESRIRLSEKFRVITKLINDRAIALNAQGEILDQKLRKIQDLGREILEII</sequence>
<dbReference type="AlphaFoldDB" id="A0A1G4MFU0"/>